<reference evidence="2 3" key="1">
    <citation type="journal article" date="2019" name="PLoS Negl. Trop. Dis.">
        <title>Revisiting the worldwide diversity of Leptospira species in the environment.</title>
        <authorList>
            <person name="Vincent A.T."/>
            <person name="Schiettekatte O."/>
            <person name="Bourhy P."/>
            <person name="Veyrier F.J."/>
            <person name="Picardeau M."/>
        </authorList>
    </citation>
    <scope>NUCLEOTIDE SEQUENCE [LARGE SCALE GENOMIC DNA]</scope>
    <source>
        <strain evidence="2 3">201702444</strain>
    </source>
</reference>
<gene>
    <name evidence="2" type="ORF">EHQ76_14025</name>
</gene>
<protein>
    <recommendedName>
        <fullName evidence="4">Holin</fullName>
    </recommendedName>
</protein>
<organism evidence="2 3">
    <name type="scientific">Leptospira barantonii</name>
    <dbReference type="NCBI Taxonomy" id="2023184"/>
    <lineage>
        <taxon>Bacteria</taxon>
        <taxon>Pseudomonadati</taxon>
        <taxon>Spirochaetota</taxon>
        <taxon>Spirochaetia</taxon>
        <taxon>Leptospirales</taxon>
        <taxon>Leptospiraceae</taxon>
        <taxon>Leptospira</taxon>
    </lineage>
</organism>
<evidence type="ECO:0000313" key="3">
    <source>
        <dbReference type="Proteomes" id="UP000298429"/>
    </source>
</evidence>
<keyword evidence="1" id="KW-1133">Transmembrane helix</keyword>
<evidence type="ECO:0008006" key="4">
    <source>
        <dbReference type="Google" id="ProtNLM"/>
    </source>
</evidence>
<keyword evidence="1" id="KW-0472">Membrane</keyword>
<sequence length="109" mass="12511">MRFLFKDDKTGKPSDTTLRTWIVFILVISYMIALSVLSILSPDSLRPLHMDLIQWLIVFYGTVGSLYLGKRINEDLNTKRKVFGDILDRFQQGGESDRNSQSEVGSRQL</sequence>
<dbReference type="Proteomes" id="UP000298429">
    <property type="component" value="Unassembled WGS sequence"/>
</dbReference>
<feature type="transmembrane region" description="Helical" evidence="1">
    <location>
        <begin position="21"/>
        <end position="40"/>
    </location>
</feature>
<proteinExistence type="predicted"/>
<name>A0A5F2B0N1_9LEPT</name>
<evidence type="ECO:0000313" key="2">
    <source>
        <dbReference type="EMBL" id="TGL97961.1"/>
    </source>
</evidence>
<accession>A0A5F2B0N1</accession>
<keyword evidence="1" id="KW-0812">Transmembrane</keyword>
<dbReference type="AlphaFoldDB" id="A0A5F2B0N1"/>
<dbReference type="RefSeq" id="WP_135671492.1">
    <property type="nucleotide sequence ID" value="NZ_RQGN01000073.1"/>
</dbReference>
<comment type="caution">
    <text evidence="2">The sequence shown here is derived from an EMBL/GenBank/DDBJ whole genome shotgun (WGS) entry which is preliminary data.</text>
</comment>
<feature type="transmembrane region" description="Helical" evidence="1">
    <location>
        <begin position="52"/>
        <end position="69"/>
    </location>
</feature>
<dbReference type="EMBL" id="RQGN01000073">
    <property type="protein sequence ID" value="TGL97961.1"/>
    <property type="molecule type" value="Genomic_DNA"/>
</dbReference>
<evidence type="ECO:0000256" key="1">
    <source>
        <dbReference type="SAM" id="Phobius"/>
    </source>
</evidence>
<dbReference type="OrthoDB" id="331718at2"/>